<reference evidence="1 2" key="1">
    <citation type="submission" date="2015-10" db="EMBL/GenBank/DDBJ databases">
        <authorList>
            <person name="Gilbert D.G."/>
        </authorList>
    </citation>
    <scope>NUCLEOTIDE SEQUENCE [LARGE SCALE GENOMIC DNA]</scope>
    <source>
        <strain evidence="1">FVVF132</strain>
    </source>
</reference>
<dbReference type="PANTHER" id="PTHR22935">
    <property type="entry name" value="PENICILLIN-BINDING PROTEIN"/>
    <property type="match status" value="1"/>
</dbReference>
<proteinExistence type="predicted"/>
<dbReference type="AlphaFoldDB" id="A0A0Q3R1L1"/>
<dbReference type="InterPro" id="IPR051478">
    <property type="entry name" value="Beta-lactamase-like_AB/R"/>
</dbReference>
<dbReference type="EMBL" id="LMAW01000615">
    <property type="protein sequence ID" value="KQL00092.1"/>
    <property type="molecule type" value="Genomic_DNA"/>
</dbReference>
<sequence>MESEFISVFYLSLRTCIPPQAVCYRMAAGFALVDMMLRQEIPNSGLPVMSAIVIYNDTVLWTGNFGKKNGSDPSSVVPNEYTIYRSAQEAAVYEPAVEGRYGR</sequence>
<evidence type="ECO:0000313" key="2">
    <source>
        <dbReference type="Proteomes" id="UP000051836"/>
    </source>
</evidence>
<evidence type="ECO:0000313" key="1">
    <source>
        <dbReference type="EMBL" id="KQL00092.1"/>
    </source>
</evidence>
<name>A0A0Q3R1L1_AMAAE</name>
<dbReference type="Proteomes" id="UP000051836">
    <property type="component" value="Unassembled WGS sequence"/>
</dbReference>
<comment type="caution">
    <text evidence="1">The sequence shown here is derived from an EMBL/GenBank/DDBJ whole genome shotgun (WGS) entry which is preliminary data.</text>
</comment>
<organism evidence="1 2">
    <name type="scientific">Amazona aestiva</name>
    <name type="common">Blue-fronted Amazon parrot</name>
    <dbReference type="NCBI Taxonomy" id="12930"/>
    <lineage>
        <taxon>Eukaryota</taxon>
        <taxon>Metazoa</taxon>
        <taxon>Chordata</taxon>
        <taxon>Craniata</taxon>
        <taxon>Vertebrata</taxon>
        <taxon>Euteleostomi</taxon>
        <taxon>Archelosauria</taxon>
        <taxon>Archosauria</taxon>
        <taxon>Dinosauria</taxon>
        <taxon>Saurischia</taxon>
        <taxon>Theropoda</taxon>
        <taxon>Coelurosauria</taxon>
        <taxon>Aves</taxon>
        <taxon>Neognathae</taxon>
        <taxon>Neoaves</taxon>
        <taxon>Telluraves</taxon>
        <taxon>Australaves</taxon>
        <taxon>Psittaciformes</taxon>
        <taxon>Psittacidae</taxon>
        <taxon>Amazona</taxon>
    </lineage>
</organism>
<dbReference type="OrthoDB" id="5946976at2759"/>
<accession>A0A0Q3R1L1</accession>
<dbReference type="STRING" id="12930.A0A0Q3R1L1"/>
<keyword evidence="2" id="KW-1185">Reference proteome</keyword>
<dbReference type="PANTHER" id="PTHR22935:SF95">
    <property type="entry name" value="BETA-LACTAMASE-LIKE 1-RELATED"/>
    <property type="match status" value="1"/>
</dbReference>
<protein>
    <submittedName>
        <fullName evidence="1">Uncharacterized protein</fullName>
    </submittedName>
</protein>
<gene>
    <name evidence="1" type="ORF">AAES_33342</name>
</gene>